<proteinExistence type="predicted"/>
<dbReference type="PANTHER" id="PTHR23169">
    <property type="entry name" value="ENVOPLAKIN"/>
    <property type="match status" value="1"/>
</dbReference>
<evidence type="ECO:0000313" key="2">
    <source>
        <dbReference type="EMBL" id="CAH1802727.1"/>
    </source>
</evidence>
<dbReference type="GO" id="GO:0030056">
    <property type="term" value="C:hemidesmosome"/>
    <property type="evidence" value="ECO:0007669"/>
    <property type="project" value="TreeGrafter"/>
</dbReference>
<dbReference type="GO" id="GO:0005198">
    <property type="term" value="F:structural molecule activity"/>
    <property type="evidence" value="ECO:0007669"/>
    <property type="project" value="TreeGrafter"/>
</dbReference>
<dbReference type="GO" id="GO:0042060">
    <property type="term" value="P:wound healing"/>
    <property type="evidence" value="ECO:0007669"/>
    <property type="project" value="TreeGrafter"/>
</dbReference>
<dbReference type="GO" id="GO:0016020">
    <property type="term" value="C:membrane"/>
    <property type="evidence" value="ECO:0007669"/>
    <property type="project" value="TreeGrafter"/>
</dbReference>
<dbReference type="InterPro" id="IPR043197">
    <property type="entry name" value="Plakin"/>
</dbReference>
<dbReference type="Gene3D" id="1.20.58.60">
    <property type="match status" value="2"/>
</dbReference>
<gene>
    <name evidence="2" type="ORF">OFUS_LOCUS26377</name>
</gene>
<dbReference type="SUPFAM" id="SSF46966">
    <property type="entry name" value="Spectrin repeat"/>
    <property type="match status" value="2"/>
</dbReference>
<dbReference type="Proteomes" id="UP000749559">
    <property type="component" value="Unassembled WGS sequence"/>
</dbReference>
<organism evidence="2 3">
    <name type="scientific">Owenia fusiformis</name>
    <name type="common">Polychaete worm</name>
    <dbReference type="NCBI Taxonomy" id="6347"/>
    <lineage>
        <taxon>Eukaryota</taxon>
        <taxon>Metazoa</taxon>
        <taxon>Spiralia</taxon>
        <taxon>Lophotrochozoa</taxon>
        <taxon>Annelida</taxon>
        <taxon>Polychaeta</taxon>
        <taxon>Sedentaria</taxon>
        <taxon>Canalipalpata</taxon>
        <taxon>Sabellida</taxon>
        <taxon>Oweniida</taxon>
        <taxon>Oweniidae</taxon>
        <taxon>Owenia</taxon>
    </lineage>
</organism>
<keyword evidence="1" id="KW-0175">Coiled coil</keyword>
<comment type="caution">
    <text evidence="2">The sequence shown here is derived from an EMBL/GenBank/DDBJ whole genome shotgun (WGS) entry which is preliminary data.</text>
</comment>
<protein>
    <submittedName>
        <fullName evidence="2">Uncharacterized protein</fullName>
    </submittedName>
</protein>
<dbReference type="GO" id="GO:0045104">
    <property type="term" value="P:intermediate filament cytoskeleton organization"/>
    <property type="evidence" value="ECO:0007669"/>
    <property type="project" value="InterPro"/>
</dbReference>
<dbReference type="AlphaFoldDB" id="A0A8S4QAT7"/>
<dbReference type="OrthoDB" id="2250192at2759"/>
<dbReference type="GO" id="GO:0005882">
    <property type="term" value="C:intermediate filament"/>
    <property type="evidence" value="ECO:0007669"/>
    <property type="project" value="TreeGrafter"/>
</dbReference>
<dbReference type="GO" id="GO:0031122">
    <property type="term" value="P:cytoplasmic microtubule organization"/>
    <property type="evidence" value="ECO:0007669"/>
    <property type="project" value="TreeGrafter"/>
</dbReference>
<name>A0A8S4QAT7_OWEFU</name>
<dbReference type="GO" id="GO:0005737">
    <property type="term" value="C:cytoplasm"/>
    <property type="evidence" value="ECO:0007669"/>
    <property type="project" value="TreeGrafter"/>
</dbReference>
<keyword evidence="3" id="KW-1185">Reference proteome</keyword>
<dbReference type="PANTHER" id="PTHR23169:SF23">
    <property type="entry name" value="SHORT STOP, ISOFORM H"/>
    <property type="match status" value="1"/>
</dbReference>
<evidence type="ECO:0000313" key="3">
    <source>
        <dbReference type="Proteomes" id="UP000749559"/>
    </source>
</evidence>
<feature type="coiled-coil region" evidence="1">
    <location>
        <begin position="77"/>
        <end position="145"/>
    </location>
</feature>
<reference evidence="2" key="1">
    <citation type="submission" date="2022-03" db="EMBL/GenBank/DDBJ databases">
        <authorList>
            <person name="Martin C."/>
        </authorList>
    </citation>
    <scope>NUCLEOTIDE SEQUENCE</scope>
</reference>
<sequence length="218" mass="24866">MQKYCQTLGAQNPVLGSKLKQVIDKWEKLWENSKLYVDRLQSCKGIIHCTTEAGRIVDKCERVLISQDNMASDADSLKHSQAELQELEYKLQQNQAIIEDLNKHTVSVTQLVAQSRPGVQSHPDLEKLQKDVNDITSRSQSIESAQDLLLTYQSCVNKEQKWVEQTEVKVTTQPPLADDAATLRRQIEPVKKLYQSLESKKYDIEAVNKHGANYIRES</sequence>
<dbReference type="EMBL" id="CAIIXF020000052">
    <property type="protein sequence ID" value="CAH1802727.1"/>
    <property type="molecule type" value="Genomic_DNA"/>
</dbReference>
<accession>A0A8S4QAT7</accession>
<evidence type="ECO:0000256" key="1">
    <source>
        <dbReference type="SAM" id="Coils"/>
    </source>
</evidence>